<evidence type="ECO:0000256" key="1">
    <source>
        <dbReference type="ARBA" id="ARBA00004170"/>
    </source>
</evidence>
<name>A0ABR1F417_9ASCO</name>
<dbReference type="PROSITE" id="PS50330">
    <property type="entry name" value="UIM"/>
    <property type="match status" value="1"/>
</dbReference>
<dbReference type="GeneID" id="90038584"/>
<dbReference type="CDD" id="cd16991">
    <property type="entry name" value="ENTH_Ent1_Ent2"/>
    <property type="match status" value="1"/>
</dbReference>
<feature type="compositionally biased region" description="Polar residues" evidence="7">
    <location>
        <begin position="439"/>
        <end position="463"/>
    </location>
</feature>
<organism evidence="9 10">
    <name type="scientific">Myxozyma melibiosi</name>
    <dbReference type="NCBI Taxonomy" id="54550"/>
    <lineage>
        <taxon>Eukaryota</taxon>
        <taxon>Fungi</taxon>
        <taxon>Dikarya</taxon>
        <taxon>Ascomycota</taxon>
        <taxon>Saccharomycotina</taxon>
        <taxon>Lipomycetes</taxon>
        <taxon>Lipomycetales</taxon>
        <taxon>Lipomycetaceae</taxon>
        <taxon>Myxozyma</taxon>
    </lineage>
</organism>
<feature type="compositionally biased region" description="Polar residues" evidence="7">
    <location>
        <begin position="344"/>
        <end position="391"/>
    </location>
</feature>
<feature type="compositionally biased region" description="Basic and acidic residues" evidence="7">
    <location>
        <begin position="191"/>
        <end position="219"/>
    </location>
</feature>
<comment type="similarity">
    <text evidence="3">Belongs to the epsin family.</text>
</comment>
<keyword evidence="4" id="KW-0963">Cytoplasm</keyword>
<dbReference type="InterPro" id="IPR008942">
    <property type="entry name" value="ENTH_VHS"/>
</dbReference>
<dbReference type="PROSITE" id="PS50942">
    <property type="entry name" value="ENTH"/>
    <property type="match status" value="1"/>
</dbReference>
<reference evidence="9 10" key="1">
    <citation type="submission" date="2024-03" db="EMBL/GenBank/DDBJ databases">
        <title>Genome-scale model development and genomic sequencing of the oleaginous clade Lipomyces.</title>
        <authorList>
            <consortium name="Lawrence Berkeley National Laboratory"/>
            <person name="Czajka J.J."/>
            <person name="Han Y."/>
            <person name="Kim J."/>
            <person name="Mondo S.J."/>
            <person name="Hofstad B.A."/>
            <person name="Robles A."/>
            <person name="Haridas S."/>
            <person name="Riley R."/>
            <person name="LaButti K."/>
            <person name="Pangilinan J."/>
            <person name="Andreopoulos W."/>
            <person name="Lipzen A."/>
            <person name="Yan J."/>
            <person name="Wang M."/>
            <person name="Ng V."/>
            <person name="Grigoriev I.V."/>
            <person name="Spatafora J.W."/>
            <person name="Magnuson J.K."/>
            <person name="Baker S.E."/>
            <person name="Pomraning K.R."/>
        </authorList>
    </citation>
    <scope>NUCLEOTIDE SEQUENCE [LARGE SCALE GENOMIC DNA]</scope>
    <source>
        <strain evidence="9 10">Phaff 52-87</strain>
    </source>
</reference>
<dbReference type="RefSeq" id="XP_064767593.1">
    <property type="nucleotide sequence ID" value="XM_064913072.1"/>
</dbReference>
<dbReference type="Proteomes" id="UP001498771">
    <property type="component" value="Unassembled WGS sequence"/>
</dbReference>
<keyword evidence="6" id="KW-0446">Lipid-binding</keyword>
<feature type="domain" description="ENTH" evidence="8">
    <location>
        <begin position="11"/>
        <end position="143"/>
    </location>
</feature>
<feature type="compositionally biased region" description="Low complexity" evidence="7">
    <location>
        <begin position="332"/>
        <end position="343"/>
    </location>
</feature>
<dbReference type="InterPro" id="IPR003903">
    <property type="entry name" value="UIM_dom"/>
</dbReference>
<keyword evidence="5" id="KW-0597">Phosphoprotein</keyword>
<evidence type="ECO:0000256" key="4">
    <source>
        <dbReference type="ARBA" id="ARBA00022490"/>
    </source>
</evidence>
<evidence type="ECO:0000259" key="8">
    <source>
        <dbReference type="PROSITE" id="PS50942"/>
    </source>
</evidence>
<dbReference type="EMBL" id="JBBJBU010000008">
    <property type="protein sequence ID" value="KAK7204560.1"/>
    <property type="molecule type" value="Genomic_DNA"/>
</dbReference>
<dbReference type="PANTHER" id="PTHR12276">
    <property type="entry name" value="EPSIN/ENT-RELATED"/>
    <property type="match status" value="1"/>
</dbReference>
<evidence type="ECO:0000256" key="5">
    <source>
        <dbReference type="ARBA" id="ARBA00022553"/>
    </source>
</evidence>
<keyword evidence="10" id="KW-1185">Reference proteome</keyword>
<protein>
    <recommendedName>
        <fullName evidence="8">ENTH domain-containing protein</fullName>
    </recommendedName>
</protein>
<dbReference type="InterPro" id="IPR013809">
    <property type="entry name" value="ENTH"/>
</dbReference>
<proteinExistence type="inferred from homology"/>
<feature type="compositionally biased region" description="Basic and acidic residues" evidence="7">
    <location>
        <begin position="143"/>
        <end position="158"/>
    </location>
</feature>
<accession>A0ABR1F417</accession>
<evidence type="ECO:0000256" key="2">
    <source>
        <dbReference type="ARBA" id="ARBA00004496"/>
    </source>
</evidence>
<feature type="region of interest" description="Disordered" evidence="7">
    <location>
        <begin position="332"/>
        <end position="463"/>
    </location>
</feature>
<sequence length="463" mass="52258">MSKSIVRSIKNVTSGYTSAQVKVRNATSNDAWGPSGAEMDEIAQLTFDQEQLFEIMEIIDRRLNDKGKNWRHVLKALILLDYCLHVGSENVVRWSKDNLYIIKTLREFQYIDEEDHDQGLTIRTKAKELTALLHDDDRIRTERANRNHMRERLAKADDVLGYEGGSRRRRERDDSGRSTPSSRSGGRSRRNTVDRREEDDLKLAIEESKETARREEQRRIARASGEIGFGVTRTDQQHQSSGARPTTQRQDSGPNLIELEEPQQLQQQQYLSVIQTGASPQYTGAFSPVGAISPIGAVSPQYTGMTQQYTGYQQPQQQQQLQTGYQQQFQQPTGLQQYPQQTGVQMQQTGLMQQPTGMQMPQSTGMQQPQATGYGYSQQQQYRPSPLSSDFTGVGFGGYSSQQQQPNAMQSIQQQQTAYPGQFQTMQGTGMLQQQQTQSAYQPSVSSPLAAQPTGRNNPFRQA</sequence>
<comment type="caution">
    <text evidence="9">The sequence shown here is derived from an EMBL/GenBank/DDBJ whole genome shotgun (WGS) entry which is preliminary data.</text>
</comment>
<feature type="compositionally biased region" description="Low complexity" evidence="7">
    <location>
        <begin position="421"/>
        <end position="438"/>
    </location>
</feature>
<dbReference type="SUPFAM" id="SSF48464">
    <property type="entry name" value="ENTH/VHS domain"/>
    <property type="match status" value="1"/>
</dbReference>
<evidence type="ECO:0000313" key="9">
    <source>
        <dbReference type="EMBL" id="KAK7204560.1"/>
    </source>
</evidence>
<evidence type="ECO:0000313" key="10">
    <source>
        <dbReference type="Proteomes" id="UP001498771"/>
    </source>
</evidence>
<gene>
    <name evidence="9" type="ORF">BZA70DRAFT_281128</name>
</gene>
<dbReference type="PANTHER" id="PTHR12276:SF110">
    <property type="entry name" value="EPSIN-1-RELATED"/>
    <property type="match status" value="1"/>
</dbReference>
<evidence type="ECO:0000256" key="7">
    <source>
        <dbReference type="SAM" id="MobiDB-lite"/>
    </source>
</evidence>
<evidence type="ECO:0000256" key="6">
    <source>
        <dbReference type="ARBA" id="ARBA00023121"/>
    </source>
</evidence>
<feature type="compositionally biased region" description="Polar residues" evidence="7">
    <location>
        <begin position="233"/>
        <end position="253"/>
    </location>
</feature>
<feature type="region of interest" description="Disordered" evidence="7">
    <location>
        <begin position="143"/>
        <end position="253"/>
    </location>
</feature>
<dbReference type="Gene3D" id="1.25.40.90">
    <property type="match status" value="1"/>
</dbReference>
<evidence type="ECO:0000256" key="3">
    <source>
        <dbReference type="ARBA" id="ARBA00010130"/>
    </source>
</evidence>
<dbReference type="Pfam" id="PF01417">
    <property type="entry name" value="ENTH"/>
    <property type="match status" value="1"/>
</dbReference>
<feature type="compositionally biased region" description="Polar residues" evidence="7">
    <location>
        <begin position="399"/>
        <end position="419"/>
    </location>
</feature>
<comment type="subcellular location">
    <subcellularLocation>
        <location evidence="2">Cytoplasm</location>
    </subcellularLocation>
    <subcellularLocation>
        <location evidence="1">Membrane</location>
        <topology evidence="1">Peripheral membrane protein</topology>
    </subcellularLocation>
</comment>
<dbReference type="SMART" id="SM00273">
    <property type="entry name" value="ENTH"/>
    <property type="match status" value="1"/>
</dbReference>